<evidence type="ECO:0000256" key="2">
    <source>
        <dbReference type="ARBA" id="ARBA00005170"/>
    </source>
</evidence>
<feature type="chain" id="PRO_5012420114" description="Alpha-acetolactate decarboxylase" evidence="9">
    <location>
        <begin position="20"/>
        <end position="257"/>
    </location>
</feature>
<dbReference type="EMBL" id="CP022356">
    <property type="protein sequence ID" value="ASK79318.1"/>
    <property type="molecule type" value="Genomic_DNA"/>
</dbReference>
<evidence type="ECO:0000256" key="9">
    <source>
        <dbReference type="SAM" id="SignalP"/>
    </source>
</evidence>
<name>A0A220VFX5_9GAMM</name>
<dbReference type="GO" id="GO:0047605">
    <property type="term" value="F:acetolactate decarboxylase activity"/>
    <property type="evidence" value="ECO:0007669"/>
    <property type="project" value="UniProtKB-EC"/>
</dbReference>
<feature type="signal peptide" evidence="9">
    <location>
        <begin position="1"/>
        <end position="19"/>
    </location>
</feature>
<evidence type="ECO:0000256" key="4">
    <source>
        <dbReference type="ARBA" id="ARBA00013204"/>
    </source>
</evidence>
<evidence type="ECO:0000256" key="1">
    <source>
        <dbReference type="ARBA" id="ARBA00001784"/>
    </source>
</evidence>
<dbReference type="KEGG" id="pmai:CF386_09640"/>
<dbReference type="EC" id="4.1.1.5" evidence="4"/>
<protein>
    <recommendedName>
        <fullName evidence="5">Alpha-acetolactate decarboxylase</fullName>
        <ecNumber evidence="4">4.1.1.5</ecNumber>
    </recommendedName>
</protein>
<dbReference type="Pfam" id="PF03306">
    <property type="entry name" value="AAL_decarboxy"/>
    <property type="match status" value="1"/>
</dbReference>
<dbReference type="RefSeq" id="WP_089074226.1">
    <property type="nucleotide sequence ID" value="NZ_CBCSAM010000002.1"/>
</dbReference>
<accession>A0A220VFX5</accession>
<keyword evidence="8" id="KW-0456">Lyase</keyword>
<dbReference type="AlphaFoldDB" id="A0A220VFX5"/>
<evidence type="ECO:0000313" key="11">
    <source>
        <dbReference type="Proteomes" id="UP000242175"/>
    </source>
</evidence>
<keyword evidence="11" id="KW-1185">Reference proteome</keyword>
<dbReference type="GO" id="GO:0045151">
    <property type="term" value="P:acetoin biosynthetic process"/>
    <property type="evidence" value="ECO:0007669"/>
    <property type="project" value="UniProtKB-KW"/>
</dbReference>
<reference evidence="10 11" key="1">
    <citation type="journal article" date="2016" name="Int. J. Syst. Evol. Microbiol.">
        <title>Paraphotobacterium marinum gen. nov., sp. nov., a member of the family Vibrionaceae, isolated from surface seawater.</title>
        <authorList>
            <person name="Huang Z."/>
            <person name="Dong C."/>
            <person name="Shao Z."/>
        </authorList>
    </citation>
    <scope>NUCLEOTIDE SEQUENCE [LARGE SCALE GENOMIC DNA]</scope>
    <source>
        <strain evidence="10 11">NSCS20N07D</strain>
    </source>
</reference>
<evidence type="ECO:0000256" key="7">
    <source>
        <dbReference type="ARBA" id="ARBA00023061"/>
    </source>
</evidence>
<keyword evidence="9" id="KW-0732">Signal</keyword>
<gene>
    <name evidence="10" type="ORF">CF386_09640</name>
</gene>
<evidence type="ECO:0000256" key="8">
    <source>
        <dbReference type="ARBA" id="ARBA00023239"/>
    </source>
</evidence>
<evidence type="ECO:0000256" key="3">
    <source>
        <dbReference type="ARBA" id="ARBA00007106"/>
    </source>
</evidence>
<organism evidence="10 11">
    <name type="scientific">Paraphotobacterium marinum</name>
    <dbReference type="NCBI Taxonomy" id="1755811"/>
    <lineage>
        <taxon>Bacteria</taxon>
        <taxon>Pseudomonadati</taxon>
        <taxon>Pseudomonadota</taxon>
        <taxon>Gammaproteobacteria</taxon>
        <taxon>Vibrionales</taxon>
        <taxon>Vibrionaceae</taxon>
        <taxon>Paraphotobacterium</taxon>
    </lineage>
</organism>
<dbReference type="SUPFAM" id="SSF117856">
    <property type="entry name" value="AF0104/ALDC/Ptd012-like"/>
    <property type="match status" value="1"/>
</dbReference>
<dbReference type="InterPro" id="IPR005128">
    <property type="entry name" value="Acetolactate_a_deCO2ase"/>
</dbReference>
<comment type="catalytic activity">
    <reaction evidence="1">
        <text>(2S)-2-acetolactate + H(+) = (R)-acetoin + CO2</text>
        <dbReference type="Rhea" id="RHEA:21580"/>
        <dbReference type="ChEBI" id="CHEBI:15378"/>
        <dbReference type="ChEBI" id="CHEBI:15686"/>
        <dbReference type="ChEBI" id="CHEBI:16526"/>
        <dbReference type="ChEBI" id="CHEBI:58476"/>
        <dbReference type="EC" id="4.1.1.5"/>
    </reaction>
</comment>
<comment type="similarity">
    <text evidence="3">Belongs to the alpha-acetolactate decarboxylase family.</text>
</comment>
<sequence length="257" mass="29186">MLKQLFCSSLLFVSFLSFSENLNIENQYNTLDNMFSGDYSTQLTVNEAMKQNNNFGIGLAKELGELIVIDNKYYVADSKGNAKLMKGNDGISYLTATNFDSDNALHFEIKKPMTLIKIQNLINKEYNLADTLYAAKVIGKFEYINASNQNRVLNQIFLKKWPKNHQHDFTVTNTKATIVSFYTPLSKNELKGISIQPRYTHFISSDMKMGDVLNARILSGDIYIQKIDKVKIINPKHENTNKNVGLKDAKQIESSSN</sequence>
<dbReference type="Proteomes" id="UP000242175">
    <property type="component" value="Chromosome small"/>
</dbReference>
<evidence type="ECO:0000256" key="5">
    <source>
        <dbReference type="ARBA" id="ARBA00020164"/>
    </source>
</evidence>
<comment type="pathway">
    <text evidence="2">Polyol metabolism; (R,R)-butane-2,3-diol biosynthesis; (R,R)-butane-2,3-diol from pyruvate: step 2/3.</text>
</comment>
<keyword evidence="7" id="KW-0005">Acetoin biosynthesis</keyword>
<dbReference type="OrthoDB" id="5555605at2"/>
<keyword evidence="6" id="KW-0210">Decarboxylase</keyword>
<dbReference type="Gene3D" id="3.30.1330.80">
    <property type="entry name" value="Hypothetical protein, similar to alpha- acetolactate decarboxylase, domain 2"/>
    <property type="match status" value="2"/>
</dbReference>
<dbReference type="PANTHER" id="PTHR35524">
    <property type="entry name" value="ALPHA-ACETOLACTATE DECARBOXYLASE"/>
    <property type="match status" value="1"/>
</dbReference>
<dbReference type="PANTHER" id="PTHR35524:SF1">
    <property type="entry name" value="ALPHA-ACETOLACTATE DECARBOXYLASE"/>
    <property type="match status" value="1"/>
</dbReference>
<proteinExistence type="inferred from homology"/>
<evidence type="ECO:0000256" key="6">
    <source>
        <dbReference type="ARBA" id="ARBA00022793"/>
    </source>
</evidence>
<evidence type="ECO:0000313" key="10">
    <source>
        <dbReference type="EMBL" id="ASK79318.1"/>
    </source>
</evidence>
<dbReference type="UniPathway" id="UPA00626">
    <property type="reaction ID" value="UER00678"/>
</dbReference>